<feature type="binding site" evidence="9">
    <location>
        <position position="462"/>
    </location>
    <ligand>
        <name>Mg(2+)</name>
        <dbReference type="ChEBI" id="CHEBI:18420"/>
    </ligand>
</feature>
<feature type="domain" description="Thiamine pyrophosphate enzyme N-terminal TPP-binding" evidence="13">
    <location>
        <begin position="7"/>
        <end position="108"/>
    </location>
</feature>
<dbReference type="AlphaFoldDB" id="A0A941ZYA2"/>
<dbReference type="InterPro" id="IPR012001">
    <property type="entry name" value="Thiamin_PyroP_enz_TPP-bd_dom"/>
</dbReference>
<feature type="binding site" evidence="9">
    <location>
        <position position="433"/>
    </location>
    <ligand>
        <name>Mg(2+)</name>
        <dbReference type="ChEBI" id="CHEBI:18420"/>
    </ligand>
</feature>
<sequence length="547" mass="60836">MDTKLTISGYLIQRLRGFGVRHVFGIPGDYALGLFHDLQCSELQVVNTCDEQGAGFAADAYARIKGMGAVCVTYCVGGLKVSNTTAQAFAEKSPVVVISGSPGTNERLKSPLLHHKVRDFDTQLKVYEQFTVASTVLSDPQTACREIDRVLNAAMRYKRPVYIEVPRDMVNVTVSPYHLPKPAPEPSNNNSLNEALREAKEFINASKNPIIIAGIELHRFGLQDDLLRFIESTHIPVASTLLSKSVISENHKLYLGVYCAEIGREEVMKYVESSDCLILLGTFMTDINLGMFSAHLDQGRSIYVTSEKISVHYHTYEEIYMEDFIKGLLEANICSREMTDIPHPPPIQQTSPVSGKAITLQYLYQRLNSFLDDNTIVIADIGDAIFSAIDMTIHSKTEFLSPAYYASLGFAVPASIGAQMANPELRPLVLVGDGAFQMTGMELSTIARFNLNPIVVVLNNRGYGTERPMLDGPFNDILYWNYSRIPEILGTGMGFDIKTEDQLEEVLQDIHKYAESFCILDVHIDQKDRSPALQRITSAMGKRVKPD</sequence>
<dbReference type="GO" id="GO:0005829">
    <property type="term" value="C:cytosol"/>
    <property type="evidence" value="ECO:0007669"/>
    <property type="project" value="TreeGrafter"/>
</dbReference>
<dbReference type="PIRSF" id="PIRSF036565">
    <property type="entry name" value="Pyruvt_ip_decrb"/>
    <property type="match status" value="1"/>
</dbReference>
<dbReference type="Gene3D" id="3.40.50.970">
    <property type="match status" value="2"/>
</dbReference>
<dbReference type="Gene3D" id="3.40.50.1220">
    <property type="entry name" value="TPP-binding domain"/>
    <property type="match status" value="1"/>
</dbReference>
<evidence type="ECO:0000256" key="2">
    <source>
        <dbReference type="ARBA" id="ARBA00001964"/>
    </source>
</evidence>
<dbReference type="SUPFAM" id="SSF52467">
    <property type="entry name" value="DHS-like NAD/FAD-binding domain"/>
    <property type="match status" value="1"/>
</dbReference>
<protein>
    <submittedName>
        <fullName evidence="14">Indole-3-pyruvate decarboxylase</fullName>
    </submittedName>
</protein>
<feature type="domain" description="Thiamine pyrophosphate enzyme central" evidence="11">
    <location>
        <begin position="197"/>
        <end position="312"/>
    </location>
</feature>
<dbReference type="FunFam" id="3.40.50.970:FF:000024">
    <property type="entry name" value="Pyruvate decarboxylase isozyme"/>
    <property type="match status" value="1"/>
</dbReference>
<dbReference type="Pfam" id="PF00205">
    <property type="entry name" value="TPP_enzyme_M"/>
    <property type="match status" value="1"/>
</dbReference>
<dbReference type="GO" id="GO:0000287">
    <property type="term" value="F:magnesium ion binding"/>
    <property type="evidence" value="ECO:0007669"/>
    <property type="project" value="InterPro"/>
</dbReference>
<comment type="caution">
    <text evidence="14">The sequence shown here is derived from an EMBL/GenBank/DDBJ whole genome shotgun (WGS) entry which is preliminary data.</text>
</comment>
<dbReference type="InterPro" id="IPR012000">
    <property type="entry name" value="Thiamin_PyroP_enz_cen_dom"/>
</dbReference>
<dbReference type="PROSITE" id="PS00187">
    <property type="entry name" value="TPP_ENZYMES"/>
    <property type="match status" value="1"/>
</dbReference>
<comment type="cofactor">
    <cofactor evidence="2">
        <name>thiamine diphosphate</name>
        <dbReference type="ChEBI" id="CHEBI:58937"/>
    </cofactor>
</comment>
<keyword evidence="8" id="KW-0456">Lyase</keyword>
<dbReference type="Pfam" id="PF02775">
    <property type="entry name" value="TPP_enzyme_C"/>
    <property type="match status" value="1"/>
</dbReference>
<keyword evidence="6 9" id="KW-0460">Magnesium</keyword>
<dbReference type="GO" id="GO:0030976">
    <property type="term" value="F:thiamine pyrophosphate binding"/>
    <property type="evidence" value="ECO:0007669"/>
    <property type="project" value="InterPro"/>
</dbReference>
<name>A0A941ZYA2_9BACT</name>
<evidence type="ECO:0000313" key="14">
    <source>
        <dbReference type="EMBL" id="MBS1257055.1"/>
    </source>
</evidence>
<evidence type="ECO:0000256" key="4">
    <source>
        <dbReference type="ARBA" id="ARBA00022723"/>
    </source>
</evidence>
<evidence type="ECO:0000256" key="1">
    <source>
        <dbReference type="ARBA" id="ARBA00001920"/>
    </source>
</evidence>
<evidence type="ECO:0000256" key="7">
    <source>
        <dbReference type="ARBA" id="ARBA00023052"/>
    </source>
</evidence>
<dbReference type="GO" id="GO:0000949">
    <property type="term" value="P:aromatic amino acid family catabolic process to alcohol via Ehrlich pathway"/>
    <property type="evidence" value="ECO:0007669"/>
    <property type="project" value="TreeGrafter"/>
</dbReference>
<dbReference type="CDD" id="cd02005">
    <property type="entry name" value="TPP_PDC_IPDC"/>
    <property type="match status" value="1"/>
</dbReference>
<dbReference type="InterPro" id="IPR047213">
    <property type="entry name" value="TPP_PYR_PDC_IPDC-like"/>
</dbReference>
<organism evidence="14 15">
    <name type="scientific">Candidatus Scalindua arabica</name>
    <dbReference type="NCBI Taxonomy" id="1127984"/>
    <lineage>
        <taxon>Bacteria</taxon>
        <taxon>Pseudomonadati</taxon>
        <taxon>Planctomycetota</taxon>
        <taxon>Candidatus Brocadiia</taxon>
        <taxon>Candidatus Brocadiales</taxon>
        <taxon>Candidatus Scalinduaceae</taxon>
        <taxon>Candidatus Scalindua</taxon>
    </lineage>
</organism>
<dbReference type="InterPro" id="IPR029035">
    <property type="entry name" value="DHS-like_NAD/FAD-binding_dom"/>
</dbReference>
<evidence type="ECO:0000259" key="11">
    <source>
        <dbReference type="Pfam" id="PF00205"/>
    </source>
</evidence>
<dbReference type="InterPro" id="IPR000399">
    <property type="entry name" value="TPP-bd_CS"/>
</dbReference>
<dbReference type="EMBL" id="JAANXD010000003">
    <property type="protein sequence ID" value="MBS1257055.1"/>
    <property type="molecule type" value="Genomic_DNA"/>
</dbReference>
<evidence type="ECO:0000256" key="10">
    <source>
        <dbReference type="RuleBase" id="RU362132"/>
    </source>
</evidence>
<evidence type="ECO:0000256" key="5">
    <source>
        <dbReference type="ARBA" id="ARBA00022793"/>
    </source>
</evidence>
<feature type="binding site" evidence="9">
    <location>
        <position position="460"/>
    </location>
    <ligand>
        <name>Mg(2+)</name>
        <dbReference type="ChEBI" id="CHEBI:18420"/>
    </ligand>
</feature>
<accession>A0A941ZYA2</accession>
<dbReference type="CDD" id="cd07038">
    <property type="entry name" value="TPP_PYR_PDC_IPDC_like"/>
    <property type="match status" value="1"/>
</dbReference>
<comment type="cofactor">
    <cofactor evidence="9">
        <name>Mg(2+)</name>
        <dbReference type="ChEBI" id="CHEBI:18420"/>
    </cofactor>
    <text evidence="9">Binds 1 Mg(2+) per subunit.</text>
</comment>
<dbReference type="Pfam" id="PF02776">
    <property type="entry name" value="TPP_enzyme_N"/>
    <property type="match status" value="1"/>
</dbReference>
<dbReference type="InterPro" id="IPR012110">
    <property type="entry name" value="PDC/IPDC-like"/>
</dbReference>
<dbReference type="PANTHER" id="PTHR43452:SF30">
    <property type="entry name" value="PYRUVATE DECARBOXYLASE ISOZYME 1-RELATED"/>
    <property type="match status" value="1"/>
</dbReference>
<reference evidence="14" key="1">
    <citation type="journal article" date="2021" name="ISME J.">
        <title>Fine-scale metabolic discontinuity in a stratified prokaryote microbiome of a Red Sea deep halocline.</title>
        <authorList>
            <person name="Michoud G."/>
            <person name="Ngugi D.K."/>
            <person name="Barozzi A."/>
            <person name="Merlino G."/>
            <person name="Calleja M.L."/>
            <person name="Delgado-Huertas A."/>
            <person name="Moran X.A.G."/>
            <person name="Daffonchio D."/>
        </authorList>
    </citation>
    <scope>NUCLEOTIDE SEQUENCE</scope>
    <source>
        <strain evidence="14">SuakinDeep_MAG55_1</strain>
    </source>
</reference>
<keyword evidence="4 9" id="KW-0479">Metal-binding</keyword>
<keyword evidence="5" id="KW-0210">Decarboxylase</keyword>
<comment type="similarity">
    <text evidence="3 10">Belongs to the TPP enzyme family.</text>
</comment>
<gene>
    <name evidence="14" type="ORF">MAG551_00090</name>
</gene>
<evidence type="ECO:0000259" key="12">
    <source>
        <dbReference type="Pfam" id="PF02775"/>
    </source>
</evidence>
<dbReference type="SUPFAM" id="SSF52518">
    <property type="entry name" value="Thiamin diphosphate-binding fold (THDP-binding)"/>
    <property type="match status" value="2"/>
</dbReference>
<dbReference type="Proteomes" id="UP000722750">
    <property type="component" value="Unassembled WGS sequence"/>
</dbReference>
<dbReference type="InterPro" id="IPR011766">
    <property type="entry name" value="TPP_enzyme_TPP-bd"/>
</dbReference>
<keyword evidence="7 10" id="KW-0786">Thiamine pyrophosphate</keyword>
<dbReference type="InterPro" id="IPR047214">
    <property type="entry name" value="TPP_PDC_IPDC"/>
</dbReference>
<evidence type="ECO:0000256" key="6">
    <source>
        <dbReference type="ARBA" id="ARBA00022842"/>
    </source>
</evidence>
<evidence type="ECO:0000256" key="9">
    <source>
        <dbReference type="PIRSR" id="PIRSR036565-2"/>
    </source>
</evidence>
<feature type="domain" description="Thiamine pyrophosphate enzyme TPP-binding" evidence="12">
    <location>
        <begin position="391"/>
        <end position="514"/>
    </location>
</feature>
<comment type="cofactor">
    <cofactor evidence="1">
        <name>a metal cation</name>
        <dbReference type="ChEBI" id="CHEBI:25213"/>
    </cofactor>
</comment>
<evidence type="ECO:0000256" key="8">
    <source>
        <dbReference type="ARBA" id="ARBA00023239"/>
    </source>
</evidence>
<proteinExistence type="inferred from homology"/>
<dbReference type="PANTHER" id="PTHR43452">
    <property type="entry name" value="PYRUVATE DECARBOXYLASE"/>
    <property type="match status" value="1"/>
</dbReference>
<evidence type="ECO:0000259" key="13">
    <source>
        <dbReference type="Pfam" id="PF02776"/>
    </source>
</evidence>
<dbReference type="GO" id="GO:0004737">
    <property type="term" value="F:pyruvate decarboxylase activity"/>
    <property type="evidence" value="ECO:0007669"/>
    <property type="project" value="TreeGrafter"/>
</dbReference>
<dbReference type="InterPro" id="IPR029061">
    <property type="entry name" value="THDP-binding"/>
</dbReference>
<evidence type="ECO:0000256" key="3">
    <source>
        <dbReference type="ARBA" id="ARBA00007812"/>
    </source>
</evidence>
<evidence type="ECO:0000313" key="15">
    <source>
        <dbReference type="Proteomes" id="UP000722750"/>
    </source>
</evidence>